<evidence type="ECO:0000256" key="1">
    <source>
        <dbReference type="SAM" id="Phobius"/>
    </source>
</evidence>
<sequence>MAGLIYRYSDTACTQPISIEYSISAAGCSGVTLASGACIPTFAGQAAITKCQSEEDDFAAAATNFLTGGAVDTLFAETAVYSSDNCSGGGGTGSVVEYVASLLDACIAVSNTTAYRFSAVNYSAFIGSDIGCVGSAAVVVANSAACSAISGGGSFQLINYGFDSSSFSSTTAVAATSAAPGSITSTFVPVFIVIGIVLIGLAFVTVCLLFRLSKQPSVSHPFFYHRENKDFPDEVEYDTEELHKMSSKKTSEN</sequence>
<dbReference type="EMBL" id="JADGJH010000250">
    <property type="protein sequence ID" value="KAJ3132447.1"/>
    <property type="molecule type" value="Genomic_DNA"/>
</dbReference>
<dbReference type="AlphaFoldDB" id="A0AAD5XIV6"/>
<proteinExistence type="predicted"/>
<feature type="transmembrane region" description="Helical" evidence="1">
    <location>
        <begin position="187"/>
        <end position="210"/>
    </location>
</feature>
<keyword evidence="1" id="KW-0812">Transmembrane</keyword>
<evidence type="ECO:0000313" key="2">
    <source>
        <dbReference type="EMBL" id="KAJ3132447.1"/>
    </source>
</evidence>
<name>A0AAD5XIV6_9FUNG</name>
<accession>A0AAD5XIV6</accession>
<organism evidence="2 3">
    <name type="scientific">Physocladia obscura</name>
    <dbReference type="NCBI Taxonomy" id="109957"/>
    <lineage>
        <taxon>Eukaryota</taxon>
        <taxon>Fungi</taxon>
        <taxon>Fungi incertae sedis</taxon>
        <taxon>Chytridiomycota</taxon>
        <taxon>Chytridiomycota incertae sedis</taxon>
        <taxon>Chytridiomycetes</taxon>
        <taxon>Chytridiales</taxon>
        <taxon>Chytriomycetaceae</taxon>
        <taxon>Physocladia</taxon>
    </lineage>
</organism>
<dbReference type="Proteomes" id="UP001211907">
    <property type="component" value="Unassembled WGS sequence"/>
</dbReference>
<keyword evidence="1" id="KW-0472">Membrane</keyword>
<protein>
    <submittedName>
        <fullName evidence="2">Uncharacterized protein</fullName>
    </submittedName>
</protein>
<gene>
    <name evidence="2" type="ORF">HK100_005332</name>
</gene>
<reference evidence="2" key="1">
    <citation type="submission" date="2020-05" db="EMBL/GenBank/DDBJ databases">
        <title>Phylogenomic resolution of chytrid fungi.</title>
        <authorList>
            <person name="Stajich J.E."/>
            <person name="Amses K."/>
            <person name="Simmons R."/>
            <person name="Seto K."/>
            <person name="Myers J."/>
            <person name="Bonds A."/>
            <person name="Quandt C.A."/>
            <person name="Barry K."/>
            <person name="Liu P."/>
            <person name="Grigoriev I."/>
            <person name="Longcore J.E."/>
            <person name="James T.Y."/>
        </authorList>
    </citation>
    <scope>NUCLEOTIDE SEQUENCE</scope>
    <source>
        <strain evidence="2">JEL0513</strain>
    </source>
</reference>
<keyword evidence="1" id="KW-1133">Transmembrane helix</keyword>
<keyword evidence="3" id="KW-1185">Reference proteome</keyword>
<comment type="caution">
    <text evidence="2">The sequence shown here is derived from an EMBL/GenBank/DDBJ whole genome shotgun (WGS) entry which is preliminary data.</text>
</comment>
<evidence type="ECO:0000313" key="3">
    <source>
        <dbReference type="Proteomes" id="UP001211907"/>
    </source>
</evidence>